<feature type="domain" description="HTH araC/xylS-type" evidence="9">
    <location>
        <begin position="172"/>
        <end position="270"/>
    </location>
</feature>
<dbReference type="InterPro" id="IPR017853">
    <property type="entry name" value="GH"/>
</dbReference>
<dbReference type="Pfam" id="PF02311">
    <property type="entry name" value="AraC_binding"/>
    <property type="match status" value="1"/>
</dbReference>
<comment type="similarity">
    <text evidence="1">Belongs to the glycosyl hydrolase 39 family.</text>
</comment>
<dbReference type="GO" id="GO:0005975">
    <property type="term" value="P:carbohydrate metabolic process"/>
    <property type="evidence" value="ECO:0007669"/>
    <property type="project" value="InterPro"/>
</dbReference>
<keyword evidence="5" id="KW-0804">Transcription</keyword>
<evidence type="ECO:0000256" key="7">
    <source>
        <dbReference type="PIRSR" id="PIRSR600514-1"/>
    </source>
</evidence>
<feature type="active site" description="Proton donor" evidence="7">
    <location>
        <position position="494"/>
    </location>
</feature>
<dbReference type="PANTHER" id="PTHR43280">
    <property type="entry name" value="ARAC-FAMILY TRANSCRIPTIONAL REGULATOR"/>
    <property type="match status" value="1"/>
</dbReference>
<dbReference type="Pfam" id="PF12833">
    <property type="entry name" value="HTH_18"/>
    <property type="match status" value="1"/>
</dbReference>
<dbReference type="InterPro" id="IPR018060">
    <property type="entry name" value="HTH_AraC"/>
</dbReference>
<evidence type="ECO:0000256" key="3">
    <source>
        <dbReference type="ARBA" id="ARBA00023015"/>
    </source>
</evidence>
<dbReference type="GO" id="GO:0003700">
    <property type="term" value="F:DNA-binding transcription factor activity"/>
    <property type="evidence" value="ECO:0007669"/>
    <property type="project" value="InterPro"/>
</dbReference>
<evidence type="ECO:0000256" key="1">
    <source>
        <dbReference type="ARBA" id="ARBA00008875"/>
    </source>
</evidence>
<dbReference type="Pfam" id="PF01229">
    <property type="entry name" value="Glyco_hydro_39"/>
    <property type="match status" value="1"/>
</dbReference>
<dbReference type="Gene3D" id="2.60.40.1500">
    <property type="entry name" value="Glycosyl hydrolase domain, family 39"/>
    <property type="match status" value="1"/>
</dbReference>
<reference evidence="10 11" key="1">
    <citation type="submission" date="2020-05" db="EMBL/GenBank/DDBJ databases">
        <title>Whole genome sequencing and identification of novel metabolites from Paenibacillus alvei strain JR949.</title>
        <authorList>
            <person name="Rajendhran J."/>
            <person name="Sree Pranav P."/>
            <person name="Mahalakshmi B."/>
            <person name="Karthikeyan R."/>
        </authorList>
    </citation>
    <scope>NUCLEOTIDE SEQUENCE [LARGE SCALE GENOMIC DNA]</scope>
    <source>
        <strain evidence="10 11">JR949</strain>
    </source>
</reference>
<dbReference type="PROSITE" id="PS01124">
    <property type="entry name" value="HTH_ARAC_FAMILY_2"/>
    <property type="match status" value="1"/>
</dbReference>
<organism evidence="10 11">
    <name type="scientific">Paenibacillus alvei</name>
    <name type="common">Bacillus alvei</name>
    <dbReference type="NCBI Taxonomy" id="44250"/>
    <lineage>
        <taxon>Bacteria</taxon>
        <taxon>Bacillati</taxon>
        <taxon>Bacillota</taxon>
        <taxon>Bacilli</taxon>
        <taxon>Bacillales</taxon>
        <taxon>Paenibacillaceae</taxon>
        <taxon>Paenibacillus</taxon>
    </lineage>
</organism>
<evidence type="ECO:0000256" key="6">
    <source>
        <dbReference type="ARBA" id="ARBA00023295"/>
    </source>
</evidence>
<dbReference type="InterPro" id="IPR049166">
    <property type="entry name" value="GH39_cat"/>
</dbReference>
<evidence type="ECO:0000313" key="11">
    <source>
        <dbReference type="Proteomes" id="UP000552038"/>
    </source>
</evidence>
<dbReference type="GO" id="GO:0004553">
    <property type="term" value="F:hydrolase activity, hydrolyzing O-glycosyl compounds"/>
    <property type="evidence" value="ECO:0007669"/>
    <property type="project" value="InterPro"/>
</dbReference>
<evidence type="ECO:0000259" key="9">
    <source>
        <dbReference type="PROSITE" id="PS01124"/>
    </source>
</evidence>
<keyword evidence="3" id="KW-0805">Transcription regulation</keyword>
<evidence type="ECO:0000256" key="8">
    <source>
        <dbReference type="SAM" id="MobiDB-lite"/>
    </source>
</evidence>
<evidence type="ECO:0000256" key="4">
    <source>
        <dbReference type="ARBA" id="ARBA00023125"/>
    </source>
</evidence>
<comment type="caution">
    <text evidence="10">The sequence shown here is derived from an EMBL/GenBank/DDBJ whole genome shotgun (WGS) entry which is preliminary data.</text>
</comment>
<dbReference type="PROSITE" id="PS01027">
    <property type="entry name" value="GLYCOSYL_HYDROL_F39"/>
    <property type="match status" value="1"/>
</dbReference>
<dbReference type="PANTHER" id="PTHR43280:SF34">
    <property type="entry name" value="ARAC-FAMILY TRANSCRIPTIONAL REGULATOR"/>
    <property type="match status" value="1"/>
</dbReference>
<gene>
    <name evidence="10" type="ORF">HMI46_01790</name>
</gene>
<keyword evidence="2" id="KW-0378">Hydrolase</keyword>
<keyword evidence="4" id="KW-0238">DNA-binding</keyword>
<dbReference type="Proteomes" id="UP000552038">
    <property type="component" value="Unassembled WGS sequence"/>
</dbReference>
<dbReference type="GO" id="GO:0043565">
    <property type="term" value="F:sequence-specific DNA binding"/>
    <property type="evidence" value="ECO:0007669"/>
    <property type="project" value="InterPro"/>
</dbReference>
<dbReference type="Gene3D" id="1.10.10.60">
    <property type="entry name" value="Homeodomain-like"/>
    <property type="match status" value="2"/>
</dbReference>
<dbReference type="InterPro" id="IPR000514">
    <property type="entry name" value="Glyco_hydro_39"/>
</dbReference>
<evidence type="ECO:0000256" key="2">
    <source>
        <dbReference type="ARBA" id="ARBA00022801"/>
    </source>
</evidence>
<dbReference type="EMBL" id="JABFOR010000001">
    <property type="protein sequence ID" value="NOJ69289.1"/>
    <property type="molecule type" value="Genomic_DNA"/>
</dbReference>
<dbReference type="AlphaFoldDB" id="A0AAP6ZRQ8"/>
<sequence>MRYLYEFIQHQDDLPIKLFVNSVKHIHFHWHKEIEIIYVLQGSVVMYMDQRQYRLHQDDIIVVNSMSVHKIERTSEDNVLLTLQFGPEWLDANAFIHCNSSTQTEENRSSYDAIRHNLAKMVYEINKKASGFRSYTLGSLQMLCGYLLRYFFSGSNEAAEEDTKSYDYKRLNRVLQYVDQHYKEKLTLQTMADQEHLSLHYFSHFFSDKIGIPFQKYLTLVRLEKAQAELATTTKSITEIALDCGFANVKLFNKYFKEKYNRTPSAYRETFASTDQPDPDRKPLTYEESSSGDYYETDTIQAMASLYRYLYIHTDEGTEFMPTFPVPGALSAVASTTVNVMVQANEQGKPLDKHWNVVTTAGRAVEGLREDWQCHFSGMQRRFPFQYIRFHGIFNDEMMVYSEAADGTPIYNWSYVDKLYDYLLQVGIRPFVELGFMPSLLRRSNETVFWWKGSISPPKEQSKWDALVQAFVRHCLNRYGWAEVSRWYFEVWNEPDLSGVCWAGTKEEYFAFYASTVQAIKSVSPELKVGGPALGYGSLWNDTWAEEFLAYCSDHQVPLDFFSFHVYSEYPFLKEEADSLTTIMPPSFFRESIERMKAKLSETPYRDVELFMTEWNFSLYDRNLIHDTMFMAPFVIYHALTTLGSMKGLAFWCFTDIFEESIVPPSHFYGGFGLINRDGLKKPSYYAFQLLHKLGDQVIACGDGYFATRRCDGSLQLLLYHYVHVDQLFASGDWTELSDMNRYAVFEEKGSKGFHIHLKGLAGSYKMTSYLLTRELGSVFDEWIRMGAPEFLTEEELRYLDARSGPMIKTQMIHDVLTWQQEVTLPPHGVQLFTFERQY</sequence>
<evidence type="ECO:0000256" key="5">
    <source>
        <dbReference type="ARBA" id="ARBA00023163"/>
    </source>
</evidence>
<dbReference type="InterPro" id="IPR009057">
    <property type="entry name" value="Homeodomain-like_sf"/>
</dbReference>
<dbReference type="InterPro" id="IPR014710">
    <property type="entry name" value="RmlC-like_jellyroll"/>
</dbReference>
<dbReference type="SUPFAM" id="SSF46689">
    <property type="entry name" value="Homeodomain-like"/>
    <property type="match status" value="2"/>
</dbReference>
<dbReference type="SUPFAM" id="SSF51445">
    <property type="entry name" value="(Trans)glycosidases"/>
    <property type="match status" value="1"/>
</dbReference>
<dbReference type="Gene3D" id="3.20.20.80">
    <property type="entry name" value="Glycosidases"/>
    <property type="match status" value="1"/>
</dbReference>
<dbReference type="InterPro" id="IPR003313">
    <property type="entry name" value="AraC-bd"/>
</dbReference>
<dbReference type="SUPFAM" id="SSF51011">
    <property type="entry name" value="Glycosyl hydrolase domain"/>
    <property type="match status" value="1"/>
</dbReference>
<dbReference type="Gene3D" id="2.60.120.10">
    <property type="entry name" value="Jelly Rolls"/>
    <property type="match status" value="1"/>
</dbReference>
<evidence type="ECO:0000313" key="10">
    <source>
        <dbReference type="EMBL" id="NOJ69289.1"/>
    </source>
</evidence>
<proteinExistence type="inferred from homology"/>
<keyword evidence="6" id="KW-0326">Glycosidase</keyword>
<dbReference type="CDD" id="cd02208">
    <property type="entry name" value="cupin_RmlC-like"/>
    <property type="match status" value="1"/>
</dbReference>
<protein>
    <submittedName>
        <fullName evidence="10">Helix-turn-helix domain-containing protein</fullName>
    </submittedName>
</protein>
<dbReference type="InterPro" id="IPR049165">
    <property type="entry name" value="GH39_as"/>
</dbReference>
<feature type="region of interest" description="Disordered" evidence="8">
    <location>
        <begin position="267"/>
        <end position="291"/>
    </location>
</feature>
<dbReference type="PRINTS" id="PR00745">
    <property type="entry name" value="GLHYDRLASE39"/>
</dbReference>
<dbReference type="PROSITE" id="PS00041">
    <property type="entry name" value="HTH_ARAC_FAMILY_1"/>
    <property type="match status" value="1"/>
</dbReference>
<dbReference type="SMART" id="SM00342">
    <property type="entry name" value="HTH_ARAC"/>
    <property type="match status" value="1"/>
</dbReference>
<dbReference type="InterPro" id="IPR011051">
    <property type="entry name" value="RmlC_Cupin_sf"/>
</dbReference>
<accession>A0AAP6ZRQ8</accession>
<dbReference type="InterPro" id="IPR018062">
    <property type="entry name" value="HTH_AraC-typ_CS"/>
</dbReference>
<name>A0AAP6ZRQ8_PAEAL</name>
<dbReference type="SUPFAM" id="SSF51182">
    <property type="entry name" value="RmlC-like cupins"/>
    <property type="match status" value="1"/>
</dbReference>